<dbReference type="OrthoDB" id="6028172at2"/>
<dbReference type="InterPro" id="IPR007434">
    <property type="entry name" value="FemAB-like"/>
</dbReference>
<dbReference type="EMBL" id="MJAO01000011">
    <property type="protein sequence ID" value="OKB66339.1"/>
    <property type="molecule type" value="Genomic_DNA"/>
</dbReference>
<dbReference type="Gene3D" id="3.40.630.30">
    <property type="match status" value="1"/>
</dbReference>
<reference evidence="1 2" key="1">
    <citation type="submission" date="2016-09" db="EMBL/GenBank/DDBJ databases">
        <title>Serratia marcescens MSU-97 and epiphytic antimycotic-producing bacteria.</title>
        <authorList>
            <person name="Matilla M.A."/>
        </authorList>
    </citation>
    <scope>NUCLEOTIDE SEQUENCE [LARGE SCALE GENOMIC DNA]</scope>
    <source>
        <strain evidence="1 2">MSU-97</strain>
    </source>
</reference>
<dbReference type="InterPro" id="IPR016181">
    <property type="entry name" value="Acyl_CoA_acyltransferase"/>
</dbReference>
<name>A0A1Q4NZM5_SERMA</name>
<comment type="caution">
    <text evidence="1">The sequence shown here is derived from an EMBL/GenBank/DDBJ whole genome shotgun (WGS) entry which is preliminary data.</text>
</comment>
<dbReference type="Proteomes" id="UP000185770">
    <property type="component" value="Unassembled WGS sequence"/>
</dbReference>
<accession>A0A1Q4NZM5</accession>
<dbReference type="Pfam" id="PF04339">
    <property type="entry name" value="FemAB_like"/>
    <property type="match status" value="1"/>
</dbReference>
<dbReference type="AlphaFoldDB" id="A0A1Q4NZM5"/>
<protein>
    <submittedName>
        <fullName evidence="1">Uncharacterized protein</fullName>
    </submittedName>
</protein>
<sequence>MDITINIYSSIYQVPQEEYHRLHSHRKGTVFYDWRFLLAAEQSPLLAVKKTYYLAAYSHGRLLALLPVYLQDLAVVDPFKRLAEHADIYDQGNDTGLFSHIMHCYDSMIPSRQASIELHAALFNRLRELAEEEGARYFGLLNVRDPDLRQHADALGLNVNFMLDRWYIDLTEFDDFDHFVEKLPADGRREMRRQLRKFDPNRCTLSMLAPPFDRRLEQLTDLCHQTTARLGTPQYFPAEPLSRFSRLCGDLIRLSLVEQQGQLVGGVICFEQEETLHIWSAGMRYDLVEFSPYTLAFAQAYRYAFENGFTRVEGGRLNEKIKTRLGFRPEPLYAITSDRLNPATVQ</sequence>
<proteinExistence type="predicted"/>
<evidence type="ECO:0000313" key="1">
    <source>
        <dbReference type="EMBL" id="OKB66339.1"/>
    </source>
</evidence>
<evidence type="ECO:0000313" key="2">
    <source>
        <dbReference type="Proteomes" id="UP000185770"/>
    </source>
</evidence>
<dbReference type="SUPFAM" id="SSF55729">
    <property type="entry name" value="Acyl-CoA N-acyltransferases (Nat)"/>
    <property type="match status" value="1"/>
</dbReference>
<organism evidence="1 2">
    <name type="scientific">Serratia marcescens</name>
    <dbReference type="NCBI Taxonomy" id="615"/>
    <lineage>
        <taxon>Bacteria</taxon>
        <taxon>Pseudomonadati</taxon>
        <taxon>Pseudomonadota</taxon>
        <taxon>Gammaproteobacteria</taxon>
        <taxon>Enterobacterales</taxon>
        <taxon>Yersiniaceae</taxon>
        <taxon>Serratia</taxon>
    </lineage>
</organism>
<dbReference type="RefSeq" id="WP_073532320.1">
    <property type="nucleotide sequence ID" value="NZ_MJAO01000011.1"/>
</dbReference>
<gene>
    <name evidence="1" type="ORF">BHU62_12325</name>
</gene>